<dbReference type="InterPro" id="IPR052519">
    <property type="entry name" value="Euk-type_GlcNAc_Kinase"/>
</dbReference>
<dbReference type="InterPro" id="IPR043129">
    <property type="entry name" value="ATPase_NBD"/>
</dbReference>
<dbReference type="Proteomes" id="UP000075806">
    <property type="component" value="Unassembled WGS sequence"/>
</dbReference>
<evidence type="ECO:0000313" key="3">
    <source>
        <dbReference type="Proteomes" id="UP000075806"/>
    </source>
</evidence>
<evidence type="ECO:0000259" key="1">
    <source>
        <dbReference type="Pfam" id="PF01869"/>
    </source>
</evidence>
<evidence type="ECO:0000313" key="2">
    <source>
        <dbReference type="EMBL" id="KYG35084.1"/>
    </source>
</evidence>
<dbReference type="Pfam" id="PF01869">
    <property type="entry name" value="BcrAD_BadFG"/>
    <property type="match status" value="1"/>
</dbReference>
<dbReference type="SUPFAM" id="SSF53067">
    <property type="entry name" value="Actin-like ATPase domain"/>
    <property type="match status" value="2"/>
</dbReference>
<dbReference type="AlphaFoldDB" id="A0A162F9C7"/>
<dbReference type="STRING" id="519424.AZF04_01750"/>
<comment type="caution">
    <text evidence="2">The sequence shown here is derived from an EMBL/GenBank/DDBJ whole genome shotgun (WGS) entry which is preliminary data.</text>
</comment>
<dbReference type="EMBL" id="LTAO01000001">
    <property type="protein sequence ID" value="KYG35084.1"/>
    <property type="molecule type" value="Genomic_DNA"/>
</dbReference>
<protein>
    <recommendedName>
        <fullName evidence="1">ATPase BadF/BadG/BcrA/BcrD type domain-containing protein</fullName>
    </recommendedName>
</protein>
<dbReference type="Gene3D" id="3.30.420.40">
    <property type="match status" value="2"/>
</dbReference>
<dbReference type="RefSeq" id="WP_061947307.1">
    <property type="nucleotide sequence ID" value="NZ_LTAO01000001.1"/>
</dbReference>
<gene>
    <name evidence="2" type="ORF">AZF04_01750</name>
</gene>
<dbReference type="InterPro" id="IPR002731">
    <property type="entry name" value="ATPase_BadF"/>
</dbReference>
<accession>A0A162F9C7</accession>
<proteinExistence type="predicted"/>
<feature type="domain" description="ATPase BadF/BadG/BcrA/BcrD type" evidence="1">
    <location>
        <begin position="4"/>
        <end position="301"/>
    </location>
</feature>
<sequence>MFVIGIDGGGTKTIAILVSSTGEIVAQATGGTSNPNSIGIDEAKNELLKLVHSLSIQNPKAYKNVVSVFAGLSGIESPKYKEEMKQILQNQLPEIAVTIDNDAVIALFSGTFGEPGVVQISGTGSVTYGLDSKGNRHRVGGWGYLIGDEGSGYAIGRAGLHAAFLEKDNRGPSTEISTLLLEYFQVKQIDSMIPLIYGERARTTIASLSKIVMLAADHRDQVALEIIKYQSQQLGEQITALIQISTFQLEGKIPVVLTGGVMNRSDLLLNDIVKTLKDHGINQVEVTVPKLPPVAGAVIAAFQAVNKNLDKISFQNRFLEDYV</sequence>
<dbReference type="PANTHER" id="PTHR43190:SF3">
    <property type="entry name" value="N-ACETYL-D-GLUCOSAMINE KINASE"/>
    <property type="match status" value="1"/>
</dbReference>
<name>A0A162F9C7_9BACI</name>
<dbReference type="CDD" id="cd24007">
    <property type="entry name" value="ASKHA_NBD_eukNAGK-like"/>
    <property type="match status" value="1"/>
</dbReference>
<dbReference type="OrthoDB" id="9772633at2"/>
<dbReference type="PANTHER" id="PTHR43190">
    <property type="entry name" value="N-ACETYL-D-GLUCOSAMINE KINASE"/>
    <property type="match status" value="1"/>
</dbReference>
<keyword evidence="3" id="KW-1185">Reference proteome</keyword>
<organism evidence="2 3">
    <name type="scientific">Alkalihalobacillus trypoxylicola</name>
    <dbReference type="NCBI Taxonomy" id="519424"/>
    <lineage>
        <taxon>Bacteria</taxon>
        <taxon>Bacillati</taxon>
        <taxon>Bacillota</taxon>
        <taxon>Bacilli</taxon>
        <taxon>Bacillales</taxon>
        <taxon>Bacillaceae</taxon>
        <taxon>Alkalihalobacillus</taxon>
    </lineage>
</organism>
<reference evidence="2" key="1">
    <citation type="submission" date="2016-02" db="EMBL/GenBank/DDBJ databases">
        <title>Genome sequence of Bacillus trypoxylicola KCTC 13244(T).</title>
        <authorList>
            <person name="Jeong H."/>
            <person name="Park S.-H."/>
            <person name="Choi S.-K."/>
        </authorList>
    </citation>
    <scope>NUCLEOTIDE SEQUENCE [LARGE SCALE GENOMIC DNA]</scope>
    <source>
        <strain evidence="2">KCTC 13244</strain>
    </source>
</reference>